<sequence length="135" mass="14161">MPKRPPPELIAAVVLGYLNGVVMILAGIALIFARYAPDTAEGERFVVTVVGSSGVLLGLFMISIAAGLTRARRDARVLVTVLLGIAIALDVVSLVASPEQWFVIAQLVLAASAVTVLWTGRTARFFARTAGARTG</sequence>
<organism evidence="2 3">
    <name type="scientific">Agromyces terreus</name>
    <dbReference type="NCBI Taxonomy" id="424795"/>
    <lineage>
        <taxon>Bacteria</taxon>
        <taxon>Bacillati</taxon>
        <taxon>Actinomycetota</taxon>
        <taxon>Actinomycetes</taxon>
        <taxon>Micrococcales</taxon>
        <taxon>Microbacteriaceae</taxon>
        <taxon>Agromyces</taxon>
    </lineage>
</organism>
<accession>A0A9X2KB20</accession>
<feature type="transmembrane region" description="Helical" evidence="1">
    <location>
        <begin position="101"/>
        <end position="119"/>
    </location>
</feature>
<evidence type="ECO:0000313" key="3">
    <source>
        <dbReference type="Proteomes" id="UP001139722"/>
    </source>
</evidence>
<dbReference type="OrthoDB" id="5006886at2"/>
<feature type="transmembrane region" description="Helical" evidence="1">
    <location>
        <begin position="75"/>
        <end position="95"/>
    </location>
</feature>
<feature type="transmembrane region" description="Helical" evidence="1">
    <location>
        <begin position="45"/>
        <end position="68"/>
    </location>
</feature>
<comment type="caution">
    <text evidence="2">The sequence shown here is derived from an EMBL/GenBank/DDBJ whole genome shotgun (WGS) entry which is preliminary data.</text>
</comment>
<keyword evidence="3" id="KW-1185">Reference proteome</keyword>
<keyword evidence="1" id="KW-0472">Membrane</keyword>
<evidence type="ECO:0000256" key="1">
    <source>
        <dbReference type="SAM" id="Phobius"/>
    </source>
</evidence>
<keyword evidence="1" id="KW-0812">Transmembrane</keyword>
<gene>
    <name evidence="2" type="ORF">BJ978_000361</name>
</gene>
<name>A0A9X2KB20_9MICO</name>
<evidence type="ECO:0000313" key="2">
    <source>
        <dbReference type="EMBL" id="MCP2369685.1"/>
    </source>
</evidence>
<dbReference type="RefSeq" id="WP_156998962.1">
    <property type="nucleotide sequence ID" value="NZ_BAAANU010000002.1"/>
</dbReference>
<feature type="transmembrane region" description="Helical" evidence="1">
    <location>
        <begin position="9"/>
        <end position="33"/>
    </location>
</feature>
<dbReference type="EMBL" id="JAMZDY010000001">
    <property type="protein sequence ID" value="MCP2369685.1"/>
    <property type="molecule type" value="Genomic_DNA"/>
</dbReference>
<dbReference type="Proteomes" id="UP001139722">
    <property type="component" value="Unassembled WGS sequence"/>
</dbReference>
<dbReference type="AlphaFoldDB" id="A0A9X2KB20"/>
<keyword evidence="1" id="KW-1133">Transmembrane helix</keyword>
<protein>
    <submittedName>
        <fullName evidence="2">Protein-S-isoprenylcysteine O-methyltransferase Ste14</fullName>
    </submittedName>
</protein>
<proteinExistence type="predicted"/>
<reference evidence="2" key="1">
    <citation type="submission" date="2022-06" db="EMBL/GenBank/DDBJ databases">
        <title>Sequencing the genomes of 1000 actinobacteria strains.</title>
        <authorList>
            <person name="Klenk H.-P."/>
        </authorList>
    </citation>
    <scope>NUCLEOTIDE SEQUENCE</scope>
    <source>
        <strain evidence="2">DSM 22016</strain>
    </source>
</reference>